<evidence type="ECO:0000313" key="1">
    <source>
        <dbReference type="EMBL" id="WHZ59925.1"/>
    </source>
</evidence>
<keyword evidence="2" id="KW-1185">Reference proteome</keyword>
<evidence type="ECO:0000313" key="2">
    <source>
        <dbReference type="Proteomes" id="UP001226091"/>
    </source>
</evidence>
<name>A0ACD4RHE9_9BACI</name>
<gene>
    <name evidence="1" type="ORF">QLQ22_11555</name>
</gene>
<proteinExistence type="predicted"/>
<reference evidence="2" key="1">
    <citation type="journal article" date="2025" name="Aquaculture">
        <title>Assessment of the bioflocculant production and safety properties of Metabacillus hrfriensis sp. nov. based on phenotypic and whole-genome sequencing analysis.</title>
        <authorList>
            <person name="Zhang R."/>
            <person name="Zhao Z."/>
            <person name="Luo L."/>
            <person name="Wang S."/>
            <person name="Guo K."/>
            <person name="Xu W."/>
        </authorList>
    </citation>
    <scope>NUCLEOTIDE SEQUENCE [LARGE SCALE GENOMIC DNA]</scope>
    <source>
        <strain evidence="2">CT-WN-B3</strain>
    </source>
</reference>
<dbReference type="Proteomes" id="UP001226091">
    <property type="component" value="Chromosome"/>
</dbReference>
<sequence length="115" mass="13639">MDWNCNETSINIPYTVGNLKTLLETLCSKENSFSQYDFVNWCDNLTMVFDNDEGTELDENDSMAFNIARDIECQWDLFLVNTYSLEELQKLDLSKVKLPHVWFIDWLKQLNEKQK</sequence>
<dbReference type="EMBL" id="CP126116">
    <property type="protein sequence ID" value="WHZ59925.1"/>
    <property type="molecule type" value="Genomic_DNA"/>
</dbReference>
<accession>A0ACD4RHE9</accession>
<protein>
    <submittedName>
        <fullName evidence="1">Uncharacterized protein</fullName>
    </submittedName>
</protein>
<organism evidence="1 2">
    <name type="scientific">Metabacillus hrfriensis</name>
    <dbReference type="NCBI Taxonomy" id="3048891"/>
    <lineage>
        <taxon>Bacteria</taxon>
        <taxon>Bacillati</taxon>
        <taxon>Bacillota</taxon>
        <taxon>Bacilli</taxon>
        <taxon>Bacillales</taxon>
        <taxon>Bacillaceae</taxon>
        <taxon>Metabacillus</taxon>
    </lineage>
</organism>